<dbReference type="RefSeq" id="WP_150805111.1">
    <property type="nucleotide sequence ID" value="NZ_CABVHY010000018.1"/>
</dbReference>
<organism evidence="2 3">
    <name type="scientific">Pseudomonas fluorescens</name>
    <dbReference type="NCBI Taxonomy" id="294"/>
    <lineage>
        <taxon>Bacteria</taxon>
        <taxon>Pseudomonadati</taxon>
        <taxon>Pseudomonadota</taxon>
        <taxon>Gammaproteobacteria</taxon>
        <taxon>Pseudomonadales</taxon>
        <taxon>Pseudomonadaceae</taxon>
        <taxon>Pseudomonas</taxon>
    </lineage>
</organism>
<evidence type="ECO:0000259" key="1">
    <source>
        <dbReference type="Pfam" id="PF06568"/>
    </source>
</evidence>
<evidence type="ECO:0000313" key="3">
    <source>
        <dbReference type="Proteomes" id="UP000379480"/>
    </source>
</evidence>
<evidence type="ECO:0000313" key="2">
    <source>
        <dbReference type="EMBL" id="VVO15242.1"/>
    </source>
</evidence>
<sequence>MNHLLEVAAPKTRQRTFIQALGRLFAAIARSRERARTRRLLGQLNDQQLADLGLSHADRIVELDKPSWR</sequence>
<dbReference type="InterPro" id="IPR009506">
    <property type="entry name" value="YjiS-like"/>
</dbReference>
<dbReference type="AlphaFoldDB" id="A0A5E7E0X4"/>
<dbReference type="OrthoDB" id="5588773at2"/>
<dbReference type="Pfam" id="PF06568">
    <property type="entry name" value="YjiS-like"/>
    <property type="match status" value="1"/>
</dbReference>
<feature type="domain" description="YjiS-like" evidence="1">
    <location>
        <begin position="24"/>
        <end position="59"/>
    </location>
</feature>
<gene>
    <name evidence="2" type="ORF">PS723_03753</name>
</gene>
<accession>A0A5E7E0X4</accession>
<proteinExistence type="predicted"/>
<protein>
    <recommendedName>
        <fullName evidence="1">YjiS-like domain-containing protein</fullName>
    </recommendedName>
</protein>
<reference evidence="2 3" key="1">
    <citation type="submission" date="2019-09" db="EMBL/GenBank/DDBJ databases">
        <authorList>
            <person name="Chandra G."/>
            <person name="Truman W A."/>
        </authorList>
    </citation>
    <scope>NUCLEOTIDE SEQUENCE [LARGE SCALE GENOMIC DNA]</scope>
    <source>
        <strain evidence="2">PS723</strain>
    </source>
</reference>
<dbReference type="EMBL" id="CABVHY010000018">
    <property type="protein sequence ID" value="VVO15242.1"/>
    <property type="molecule type" value="Genomic_DNA"/>
</dbReference>
<dbReference type="Proteomes" id="UP000379480">
    <property type="component" value="Unassembled WGS sequence"/>
</dbReference>
<name>A0A5E7E0X4_PSEFL</name>